<protein>
    <submittedName>
        <fullName evidence="1">Uncharacterized protein</fullName>
    </submittedName>
</protein>
<reference evidence="1 2" key="1">
    <citation type="submission" date="2020-10" db="EMBL/GenBank/DDBJ databases">
        <title>Sequencing the genomes of 1000 actinobacteria strains.</title>
        <authorList>
            <person name="Klenk H.-P."/>
        </authorList>
    </citation>
    <scope>NUCLEOTIDE SEQUENCE [LARGE SCALE GENOMIC DNA]</scope>
    <source>
        <strain evidence="1 2">DSM 44653</strain>
    </source>
</reference>
<organism evidence="1 2">
    <name type="scientific">Amycolatopsis lexingtonensis</name>
    <dbReference type="NCBI Taxonomy" id="218822"/>
    <lineage>
        <taxon>Bacteria</taxon>
        <taxon>Bacillati</taxon>
        <taxon>Actinomycetota</taxon>
        <taxon>Actinomycetes</taxon>
        <taxon>Pseudonocardiales</taxon>
        <taxon>Pseudonocardiaceae</taxon>
        <taxon>Amycolatopsis</taxon>
    </lineage>
</organism>
<proteinExistence type="predicted"/>
<comment type="caution">
    <text evidence="1">The sequence shown here is derived from an EMBL/GenBank/DDBJ whole genome shotgun (WGS) entry which is preliminary data.</text>
</comment>
<dbReference type="Proteomes" id="UP000631670">
    <property type="component" value="Unassembled WGS sequence"/>
</dbReference>
<dbReference type="EMBL" id="JADBEG010000001">
    <property type="protein sequence ID" value="MBE1502682.1"/>
    <property type="molecule type" value="Genomic_DNA"/>
</dbReference>
<evidence type="ECO:0000313" key="1">
    <source>
        <dbReference type="EMBL" id="MBE1502682.1"/>
    </source>
</evidence>
<keyword evidence="2" id="KW-1185">Reference proteome</keyword>
<sequence>MSAVAGALAFDGGDVVRFGDGDVGAAAASATQRADFQASAAVARTPSLEKVAPATSQ</sequence>
<accession>A0ABR9IHL2</accession>
<gene>
    <name evidence="1" type="ORF">H4696_009782</name>
</gene>
<evidence type="ECO:0000313" key="2">
    <source>
        <dbReference type="Proteomes" id="UP000631670"/>
    </source>
</evidence>
<dbReference type="RefSeq" id="WP_158104422.1">
    <property type="nucleotide sequence ID" value="NZ_JADBEG010000001.1"/>
</dbReference>
<name>A0ABR9IHL2_9PSEU</name>